<accession>A0A8J2RDR9</accession>
<dbReference type="GO" id="GO:0003987">
    <property type="term" value="F:acetate-CoA ligase activity"/>
    <property type="evidence" value="ECO:0007669"/>
    <property type="project" value="UniProtKB-EC"/>
</dbReference>
<evidence type="ECO:0000256" key="5">
    <source>
        <dbReference type="ARBA" id="ARBA00047935"/>
    </source>
</evidence>
<dbReference type="InterPro" id="IPR032387">
    <property type="entry name" value="ACAS_N"/>
</dbReference>
<evidence type="ECO:0000256" key="2">
    <source>
        <dbReference type="ARBA" id="ARBA00013275"/>
    </source>
</evidence>
<proteinExistence type="inferred from homology"/>
<reference evidence="9" key="1">
    <citation type="submission" date="2021-11" db="EMBL/GenBank/DDBJ databases">
        <authorList>
            <person name="Schell T."/>
        </authorList>
    </citation>
    <scope>NUCLEOTIDE SEQUENCE</scope>
    <source>
        <strain evidence="9">M5</strain>
    </source>
</reference>
<dbReference type="AlphaFoldDB" id="A0A8J2RDR9"/>
<feature type="domain" description="AMP-binding enzyme C-terminal" evidence="7">
    <location>
        <begin position="585"/>
        <end position="677"/>
    </location>
</feature>
<dbReference type="InterPro" id="IPR000873">
    <property type="entry name" value="AMP-dep_synth/lig_dom"/>
</dbReference>
<dbReference type="GO" id="GO:0005759">
    <property type="term" value="C:mitochondrial matrix"/>
    <property type="evidence" value="ECO:0007669"/>
    <property type="project" value="TreeGrafter"/>
</dbReference>
<comment type="catalytic activity">
    <reaction evidence="5">
        <text>butanoate + ATP + CoA = butanoyl-CoA + AMP + diphosphate</text>
        <dbReference type="Rhea" id="RHEA:46172"/>
        <dbReference type="ChEBI" id="CHEBI:17968"/>
        <dbReference type="ChEBI" id="CHEBI:30616"/>
        <dbReference type="ChEBI" id="CHEBI:33019"/>
        <dbReference type="ChEBI" id="CHEBI:57287"/>
        <dbReference type="ChEBI" id="CHEBI:57371"/>
        <dbReference type="ChEBI" id="CHEBI:456215"/>
    </reaction>
    <physiologicalReaction direction="left-to-right" evidence="5">
        <dbReference type="Rhea" id="RHEA:46173"/>
    </physiologicalReaction>
</comment>
<dbReference type="Pfam" id="PF13193">
    <property type="entry name" value="AMP-binding_C"/>
    <property type="match status" value="1"/>
</dbReference>
<dbReference type="InterPro" id="IPR020845">
    <property type="entry name" value="AMP-binding_CS"/>
</dbReference>
<dbReference type="InterPro" id="IPR042099">
    <property type="entry name" value="ANL_N_sf"/>
</dbReference>
<dbReference type="Proteomes" id="UP000789390">
    <property type="component" value="Unassembled WGS sequence"/>
</dbReference>
<dbReference type="Gene3D" id="3.30.300.30">
    <property type="match status" value="1"/>
</dbReference>
<organism evidence="9 10">
    <name type="scientific">Daphnia galeata</name>
    <dbReference type="NCBI Taxonomy" id="27404"/>
    <lineage>
        <taxon>Eukaryota</taxon>
        <taxon>Metazoa</taxon>
        <taxon>Ecdysozoa</taxon>
        <taxon>Arthropoda</taxon>
        <taxon>Crustacea</taxon>
        <taxon>Branchiopoda</taxon>
        <taxon>Diplostraca</taxon>
        <taxon>Cladocera</taxon>
        <taxon>Anomopoda</taxon>
        <taxon>Daphniidae</taxon>
        <taxon>Daphnia</taxon>
    </lineage>
</organism>
<dbReference type="InterPro" id="IPR025110">
    <property type="entry name" value="AMP-bd_C"/>
</dbReference>
<dbReference type="PANTHER" id="PTHR43347">
    <property type="entry name" value="ACYL-COA SYNTHETASE"/>
    <property type="match status" value="1"/>
</dbReference>
<evidence type="ECO:0000259" key="8">
    <source>
        <dbReference type="Pfam" id="PF16177"/>
    </source>
</evidence>
<dbReference type="Pfam" id="PF16177">
    <property type="entry name" value="ACAS_N"/>
    <property type="match status" value="1"/>
</dbReference>
<dbReference type="InterPro" id="IPR045851">
    <property type="entry name" value="AMP-bd_C_sf"/>
</dbReference>
<feature type="domain" description="AMP-dependent synthetase/ligase" evidence="6">
    <location>
        <begin position="123"/>
        <end position="521"/>
    </location>
</feature>
<dbReference type="EMBL" id="CAKKLH010000046">
    <property type="protein sequence ID" value="CAH0100879.1"/>
    <property type="molecule type" value="Genomic_DNA"/>
</dbReference>
<evidence type="ECO:0000256" key="1">
    <source>
        <dbReference type="ARBA" id="ARBA00006432"/>
    </source>
</evidence>
<gene>
    <name evidence="9" type="ORF">DGAL_LOCUS3167</name>
</gene>
<evidence type="ECO:0000259" key="6">
    <source>
        <dbReference type="Pfam" id="PF00501"/>
    </source>
</evidence>
<dbReference type="PROSITE" id="PS00455">
    <property type="entry name" value="AMP_BINDING"/>
    <property type="match status" value="1"/>
</dbReference>
<dbReference type="OrthoDB" id="1706066at2759"/>
<comment type="similarity">
    <text evidence="1">Belongs to the ATP-dependent AMP-binding enzyme family.</text>
</comment>
<keyword evidence="10" id="KW-1185">Reference proteome</keyword>
<evidence type="ECO:0000256" key="4">
    <source>
        <dbReference type="ARBA" id="ARBA00042755"/>
    </source>
</evidence>
<evidence type="ECO:0000259" key="7">
    <source>
        <dbReference type="Pfam" id="PF13193"/>
    </source>
</evidence>
<dbReference type="GO" id="GO:0050218">
    <property type="term" value="F:propionate-CoA ligase activity"/>
    <property type="evidence" value="ECO:0007669"/>
    <property type="project" value="TreeGrafter"/>
</dbReference>
<evidence type="ECO:0000313" key="10">
    <source>
        <dbReference type="Proteomes" id="UP000789390"/>
    </source>
</evidence>
<evidence type="ECO:0000313" key="9">
    <source>
        <dbReference type="EMBL" id="CAH0100879.1"/>
    </source>
</evidence>
<protein>
    <recommendedName>
        <fullName evidence="3">Acyl-CoA synthetase short-chain family member 3, mitochondrial</fullName>
        <ecNumber evidence="2">6.2.1.1</ecNumber>
    </recommendedName>
    <alternativeName>
        <fullName evidence="4">Acetate--CoA ligase 3</fullName>
    </alternativeName>
</protein>
<feature type="domain" description="Acetyl-coenzyme A synthetase N-terminal" evidence="8">
    <location>
        <begin position="55"/>
        <end position="119"/>
    </location>
</feature>
<dbReference type="PANTHER" id="PTHR43347:SF3">
    <property type="entry name" value="ACYL-COA SYNTHETASE SHORT-CHAIN FAMILY MEMBER 3, MITOCHONDRIAL"/>
    <property type="match status" value="1"/>
</dbReference>
<dbReference type="Gene3D" id="3.40.50.12780">
    <property type="entry name" value="N-terminal domain of ligase-like"/>
    <property type="match status" value="1"/>
</dbReference>
<dbReference type="EC" id="6.2.1.1" evidence="2"/>
<evidence type="ECO:0000256" key="3">
    <source>
        <dbReference type="ARBA" id="ARBA00040004"/>
    </source>
</evidence>
<dbReference type="Pfam" id="PF00501">
    <property type="entry name" value="AMP-binding"/>
    <property type="match status" value="1"/>
</dbReference>
<name>A0A8J2RDR9_9CRUS</name>
<comment type="caution">
    <text evidence="9">The sequence shown here is derived from an EMBL/GenBank/DDBJ whole genome shotgun (WGS) entry which is preliminary data.</text>
</comment>
<sequence>MLGSARRYLLPKRHAFLSVGWLNVPRRNESGSSHQNRAVSRGGNHLFNAQAPPTYADVYERSIREPEQFWAEEAERISWMKPWSRLLDNSNPPFTKWYWLHLWAYRQFVGGETNACYNAVDRHVVNGHGQRTAIIHDSPVTSTQRSITYAELQMQVSKLAAALSSYGVKKGDNVLIYMPMIPEAVVAMLAVVRLGAVHSLVFGGFAARELSVRIKHAEPKVIISASCGVEPTRLIRYKPLLDQAISMSGIEPKRCIIYQRPGLPEVATMTPGRDVSWEEAMDGDRTHDCVPVEANQAMYILYTSGTTGDPKGIQRPTGGHIVALSWVMKNIYAMKGGERWWAASDLGWVVGHSFICYGPLLAGCTTLVYDGKPVGTPDAGQFFRVIQDHGIQGFSTAPTALRAIRREDPELEFGRKYNTSSLRYVFLAGEHCDYETRNWAEEKIKVPVLDHWWQTESGHPITSTCVGLGHSLNPPRDASGVPVPGYNGRHLSHSHFAMKVLNADKVEAERGTLGRIVIKLPLPPGTMSTLYRADDRFSSIYFKDYPGYYDSMDAGIMDADGQLYVMSRDDDVINVAGHRLSTSALEEALLEHPCISEAAVVGVPDEMKGELPLGLYVTTKGGAHLHAKTARAVSPNTKPEEEINKEAIRLVRELVGPVAAFRLVGSVETLPKTRSGKIARKSISDLARNKRVVIPPTIEDPTVYGGIKKALQRLGYALNAPDPE</sequence>
<dbReference type="SUPFAM" id="SSF56801">
    <property type="entry name" value="Acetyl-CoA synthetase-like"/>
    <property type="match status" value="1"/>
</dbReference>